<dbReference type="HOGENOM" id="CLU_136788_4_3_9"/>
<feature type="transmembrane region" description="Helical" evidence="1">
    <location>
        <begin position="54"/>
        <end position="75"/>
    </location>
</feature>
<dbReference type="EMBL" id="AP014680">
    <property type="protein sequence ID" value="BAP85911.1"/>
    <property type="molecule type" value="Genomic_DNA"/>
</dbReference>
<reference evidence="2 3" key="1">
    <citation type="submission" date="2014-11" db="EMBL/GenBank/DDBJ databases">
        <title>Complete genome sequence and analysis of Lactobacillus hokkaidonensis LOOC260T.</title>
        <authorList>
            <person name="Tanizawa Y."/>
            <person name="Tohno M."/>
            <person name="Kaminuma E."/>
            <person name="Nakamura Y."/>
            <person name="Arita M."/>
        </authorList>
    </citation>
    <scope>NUCLEOTIDE SEQUENCE [LARGE SCALE GENOMIC DNA]</scope>
    <source>
        <strain evidence="2 3">LOOC260</strain>
    </source>
</reference>
<keyword evidence="1" id="KW-0472">Membrane</keyword>
<evidence type="ECO:0000313" key="2">
    <source>
        <dbReference type="EMBL" id="BAP85911.1"/>
    </source>
</evidence>
<evidence type="ECO:0000313" key="3">
    <source>
        <dbReference type="Proteomes" id="UP000031620"/>
    </source>
</evidence>
<dbReference type="KEGG" id="lho:LOOC260_113750"/>
<keyword evidence="1" id="KW-0812">Transmembrane</keyword>
<dbReference type="InterPro" id="IPR003425">
    <property type="entry name" value="CCB3/YggT"/>
</dbReference>
<evidence type="ECO:0000256" key="1">
    <source>
        <dbReference type="SAM" id="Phobius"/>
    </source>
</evidence>
<dbReference type="STRING" id="1291742.LOOC260_113750"/>
<keyword evidence="1" id="KW-1133">Transmembrane helix</keyword>
<organism evidence="2 3">
    <name type="scientific">Paucilactobacillus hokkaidonensis JCM 18461</name>
    <dbReference type="NCBI Taxonomy" id="1291742"/>
    <lineage>
        <taxon>Bacteria</taxon>
        <taxon>Bacillati</taxon>
        <taxon>Bacillota</taxon>
        <taxon>Bacilli</taxon>
        <taxon>Lactobacillales</taxon>
        <taxon>Lactobacillaceae</taxon>
        <taxon>Paucilactobacillus</taxon>
    </lineage>
</organism>
<dbReference type="GO" id="GO:0051301">
    <property type="term" value="P:cell division"/>
    <property type="evidence" value="ECO:0007669"/>
    <property type="project" value="UniProtKB-KW"/>
</dbReference>
<name>A0A0A1GZL5_9LACO</name>
<dbReference type="Pfam" id="PF02325">
    <property type="entry name" value="CCB3_YggT"/>
    <property type="match status" value="1"/>
</dbReference>
<protein>
    <submittedName>
        <fullName evidence="2">Cell division membrane protein</fullName>
    </submittedName>
</protein>
<feature type="transmembrane region" description="Helical" evidence="1">
    <location>
        <begin position="12"/>
        <end position="33"/>
    </location>
</feature>
<dbReference type="RefSeq" id="WP_173406301.1">
    <property type="nucleotide sequence ID" value="NZ_AP014680.1"/>
</dbReference>
<accession>A0A0A1GZL5</accession>
<keyword evidence="2" id="KW-0131">Cell cycle</keyword>
<dbReference type="AlphaFoldDB" id="A0A0A1GZL5"/>
<gene>
    <name evidence="2" type="ORF">LOOC260_113750</name>
</gene>
<dbReference type="GO" id="GO:0016020">
    <property type="term" value="C:membrane"/>
    <property type="evidence" value="ECO:0007669"/>
    <property type="project" value="InterPro"/>
</dbReference>
<sequence>MIGFIFYALDRLIYFYMMVIVVWALLSWFPGAYQSRLGRLISKLVVPYIRLFDFIPTLGGLSFSPLVAILVLSLAQYGVAALQSITIQFIG</sequence>
<keyword evidence="2" id="KW-0132">Cell division</keyword>
<proteinExistence type="predicted"/>
<dbReference type="Proteomes" id="UP000031620">
    <property type="component" value="Chromosome"/>
</dbReference>